<dbReference type="EMBL" id="JAFCLK010000012">
    <property type="protein sequence ID" value="MBR1137060.1"/>
    <property type="molecule type" value="Genomic_DNA"/>
</dbReference>
<evidence type="ECO:0000313" key="2">
    <source>
        <dbReference type="EMBL" id="MBR1137060.1"/>
    </source>
</evidence>
<keyword evidence="1" id="KW-0472">Membrane</keyword>
<feature type="transmembrane region" description="Helical" evidence="1">
    <location>
        <begin position="213"/>
        <end position="235"/>
    </location>
</feature>
<proteinExistence type="predicted"/>
<comment type="caution">
    <text evidence="2">The sequence shown here is derived from an EMBL/GenBank/DDBJ whole genome shotgun (WGS) entry which is preliminary data.</text>
</comment>
<evidence type="ECO:0000256" key="1">
    <source>
        <dbReference type="SAM" id="Phobius"/>
    </source>
</evidence>
<keyword evidence="3" id="KW-1185">Reference proteome</keyword>
<dbReference type="PANTHER" id="PTHR40278">
    <property type="entry name" value="DNA UTILIZATION PROTEIN HOFN"/>
    <property type="match status" value="1"/>
</dbReference>
<protein>
    <submittedName>
        <fullName evidence="2">PilN domain-containing protein</fullName>
    </submittedName>
</protein>
<gene>
    <name evidence="2" type="ORF">JQ619_14895</name>
</gene>
<sequence length="365" mass="39952">MATRVRHELAAWIGSVATITVAVIGRLHLKPPVQLIETERNVFVLRMIARPGRSILPDCRVILSDGEASVPVLSTSWQNLLRGCQIEIVLRPDRFLWKPLDLPRRAVEFLDAMIRSQLDRLTPWTAQEAVFGSAAPVEISGDRIRTMVIAAPRTRFEPLIRLAESWRAGSVVLFAAPEAVPTADAGELGARSATKLTEQHLRGSLDVGRVSRMLTAVLTVAAIAATLSLAAGSIAGEKLEQRQRLLSRKISERRAALRLDLQGTDSAALRGLQHRKQETAADVLALDALSRVLPDNTYVTELRMDKDKLQIAGTSQDAAALVRLIEQSAHFKHATFSAPTTRSVDGTGERFRIEADIKPHFGPGT</sequence>
<reference evidence="3" key="1">
    <citation type="journal article" date="2021" name="ISME J.">
        <title>Evolutionary origin and ecological implication of a unique nif island in free-living Bradyrhizobium lineages.</title>
        <authorList>
            <person name="Tao J."/>
        </authorList>
    </citation>
    <scope>NUCLEOTIDE SEQUENCE [LARGE SCALE GENOMIC DNA]</scope>
    <source>
        <strain evidence="3">SZCCT0094</strain>
    </source>
</reference>
<dbReference type="Proteomes" id="UP001314635">
    <property type="component" value="Unassembled WGS sequence"/>
</dbReference>
<organism evidence="2 3">
    <name type="scientific">Bradyrhizobium denitrificans</name>
    <dbReference type="NCBI Taxonomy" id="2734912"/>
    <lineage>
        <taxon>Bacteria</taxon>
        <taxon>Pseudomonadati</taxon>
        <taxon>Pseudomonadota</taxon>
        <taxon>Alphaproteobacteria</taxon>
        <taxon>Hyphomicrobiales</taxon>
        <taxon>Nitrobacteraceae</taxon>
        <taxon>Bradyrhizobium</taxon>
    </lineage>
</organism>
<accession>A0ABS5G6X6</accession>
<dbReference type="PANTHER" id="PTHR40278:SF1">
    <property type="entry name" value="DNA UTILIZATION PROTEIN HOFN"/>
    <property type="match status" value="1"/>
</dbReference>
<dbReference type="InterPro" id="IPR052534">
    <property type="entry name" value="Extracell_DNA_Util/SecSys_Comp"/>
</dbReference>
<dbReference type="Pfam" id="PF05137">
    <property type="entry name" value="PilN"/>
    <property type="match status" value="1"/>
</dbReference>
<keyword evidence="1" id="KW-1133">Transmembrane helix</keyword>
<dbReference type="InterPro" id="IPR007813">
    <property type="entry name" value="PilN"/>
</dbReference>
<keyword evidence="1" id="KW-0812">Transmembrane</keyword>
<name>A0ABS5G6X6_9BRAD</name>
<evidence type="ECO:0000313" key="3">
    <source>
        <dbReference type="Proteomes" id="UP001314635"/>
    </source>
</evidence>